<organism evidence="2 3">
    <name type="scientific">Bacillus anthracis</name>
    <name type="common">anthrax bacterium</name>
    <dbReference type="NCBI Taxonomy" id="1392"/>
    <lineage>
        <taxon>Bacteria</taxon>
        <taxon>Bacillati</taxon>
        <taxon>Bacillota</taxon>
        <taxon>Bacilli</taxon>
        <taxon>Bacillales</taxon>
        <taxon>Bacillaceae</taxon>
        <taxon>Bacillus</taxon>
        <taxon>Bacillus cereus group</taxon>
    </lineage>
</organism>
<dbReference type="PATRIC" id="fig|1392.242.peg.1979"/>
<dbReference type="EMBL" id="LDPG01000017">
    <property type="protein sequence ID" value="KLV16296.1"/>
    <property type="molecule type" value="Genomic_DNA"/>
</dbReference>
<protein>
    <submittedName>
        <fullName evidence="2">ATPase</fullName>
    </submittedName>
</protein>
<evidence type="ECO:0000313" key="3">
    <source>
        <dbReference type="Proteomes" id="UP000035904"/>
    </source>
</evidence>
<name>A0A0J1HRG3_BACAN</name>
<dbReference type="SUPFAM" id="SSF55874">
    <property type="entry name" value="ATPase domain of HSP90 chaperone/DNA topoisomerase II/histidine kinase"/>
    <property type="match status" value="1"/>
</dbReference>
<dbReference type="InterPro" id="IPR036890">
    <property type="entry name" value="HATPase_C_sf"/>
</dbReference>
<evidence type="ECO:0000313" key="2">
    <source>
        <dbReference type="EMBL" id="KLV16296.1"/>
    </source>
</evidence>
<evidence type="ECO:0000259" key="1">
    <source>
        <dbReference type="Pfam" id="PF02518"/>
    </source>
</evidence>
<dbReference type="Proteomes" id="UP000035904">
    <property type="component" value="Unassembled WGS sequence"/>
</dbReference>
<gene>
    <name evidence="2" type="ORF">ABW01_20525</name>
</gene>
<dbReference type="Pfam" id="PF02518">
    <property type="entry name" value="HATPase_c"/>
    <property type="match status" value="1"/>
</dbReference>
<dbReference type="InterPro" id="IPR003594">
    <property type="entry name" value="HATPase_dom"/>
</dbReference>
<dbReference type="AlphaFoldDB" id="A0A0J1HRG3"/>
<accession>A0A0J1HRG3</accession>
<dbReference type="Gene3D" id="3.30.565.10">
    <property type="entry name" value="Histidine kinase-like ATPase, C-terminal domain"/>
    <property type="match status" value="1"/>
</dbReference>
<sequence>MYFYIGMENEKLDKSGKAFYTTKQNGMGLRLAITYKIIEEYQGNVAIQSSVEIGTKVEIFLMIV</sequence>
<comment type="caution">
    <text evidence="2">The sequence shown here is derived from an EMBL/GenBank/DDBJ whole genome shotgun (WGS) entry which is preliminary data.</text>
</comment>
<dbReference type="eggNOG" id="COG4191">
    <property type="taxonomic scope" value="Bacteria"/>
</dbReference>
<reference evidence="2 3" key="1">
    <citation type="submission" date="2015-05" db="EMBL/GenBank/DDBJ databases">
        <title>Whole genome sequence and identification of bacterial endophytes from Costus igneus.</title>
        <authorList>
            <person name="Lee Y.P."/>
            <person name="Gan H.M."/>
            <person name="Eng W."/>
            <person name="Wheatley M.S."/>
            <person name="Caraballo A."/>
            <person name="Polter S."/>
            <person name="Savka M.A."/>
            <person name="Hudson A.O."/>
        </authorList>
    </citation>
    <scope>NUCLEOTIDE SEQUENCE [LARGE SCALE GENOMIC DNA]</scope>
    <source>
        <strain evidence="2 3">RIT375</strain>
    </source>
</reference>
<proteinExistence type="predicted"/>
<feature type="domain" description="Histidine kinase/HSP90-like ATPase" evidence="1">
    <location>
        <begin position="5"/>
        <end position="61"/>
    </location>
</feature>